<comment type="caution">
    <text evidence="1">The sequence shown here is derived from an EMBL/GenBank/DDBJ whole genome shotgun (WGS) entry which is preliminary data.</text>
</comment>
<protein>
    <submittedName>
        <fullName evidence="1">Uncharacterized protein</fullName>
    </submittedName>
</protein>
<dbReference type="EMBL" id="JACGXN010000001">
    <property type="protein sequence ID" value="MBA8877558.1"/>
    <property type="molecule type" value="Genomic_DNA"/>
</dbReference>
<name>A0A839EGQ3_9HYPH</name>
<sequence>MWLTNCFEWFIFIIGSSPIWGTLLFHEWEASIKPWLVPKDKIMEMTDMLLAKHGARAGYRALIEEEHAWRCGDMVQQGIWRRVYRELQRRG</sequence>
<accession>A0A839EGQ3</accession>
<reference evidence="1 2" key="1">
    <citation type="submission" date="2020-07" db="EMBL/GenBank/DDBJ databases">
        <title>Genomic Encyclopedia of Type Strains, Phase IV (KMG-V): Genome sequencing to study the core and pangenomes of soil and plant-associated prokaryotes.</title>
        <authorList>
            <person name="Whitman W."/>
        </authorList>
    </citation>
    <scope>NUCLEOTIDE SEQUENCE [LARGE SCALE GENOMIC DNA]</scope>
    <source>
        <strain evidence="1 2">AN3</strain>
    </source>
</reference>
<organism evidence="1 2">
    <name type="scientific">Phyllobacterium myrsinacearum</name>
    <dbReference type="NCBI Taxonomy" id="28101"/>
    <lineage>
        <taxon>Bacteria</taxon>
        <taxon>Pseudomonadati</taxon>
        <taxon>Pseudomonadota</taxon>
        <taxon>Alphaproteobacteria</taxon>
        <taxon>Hyphomicrobiales</taxon>
        <taxon>Phyllobacteriaceae</taxon>
        <taxon>Phyllobacterium</taxon>
    </lineage>
</organism>
<gene>
    <name evidence="1" type="ORF">FHW16_001240</name>
</gene>
<dbReference type="AlphaFoldDB" id="A0A839EGQ3"/>
<keyword evidence="2" id="KW-1185">Reference proteome</keyword>
<dbReference type="Proteomes" id="UP000549052">
    <property type="component" value="Unassembled WGS sequence"/>
</dbReference>
<evidence type="ECO:0000313" key="1">
    <source>
        <dbReference type="EMBL" id="MBA8877558.1"/>
    </source>
</evidence>
<evidence type="ECO:0000313" key="2">
    <source>
        <dbReference type="Proteomes" id="UP000549052"/>
    </source>
</evidence>
<proteinExistence type="predicted"/>
<dbReference type="RefSeq" id="WP_182548213.1">
    <property type="nucleotide sequence ID" value="NZ_JACGXN010000001.1"/>
</dbReference>